<dbReference type="AlphaFoldDB" id="A0A1E8PKL9"/>
<comment type="caution">
    <text evidence="2">The sequence shown here is derived from an EMBL/GenBank/DDBJ whole genome shotgun (WGS) entry which is preliminary data.</text>
</comment>
<protein>
    <submittedName>
        <fullName evidence="2">Uncharacterized protein</fullName>
    </submittedName>
</protein>
<evidence type="ECO:0000313" key="3">
    <source>
        <dbReference type="Proteomes" id="UP000092634"/>
    </source>
</evidence>
<dbReference type="Proteomes" id="UP000092634">
    <property type="component" value="Unassembled WGS sequence"/>
</dbReference>
<feature type="transmembrane region" description="Helical" evidence="1">
    <location>
        <begin position="48"/>
        <end position="70"/>
    </location>
</feature>
<sequence>MSEPFDNVLRAIKRLPSSLHDRLFTLACSVLLPISTSCKVCNMLRGMAIGLLLGAGFACLAIAPFIHHWWGC</sequence>
<accession>A0A1E8PKL9</accession>
<proteinExistence type="predicted"/>
<evidence type="ECO:0000256" key="1">
    <source>
        <dbReference type="SAM" id="Phobius"/>
    </source>
</evidence>
<organism evidence="2 3">
    <name type="scientific">Janthinobacterium lividum</name>
    <dbReference type="NCBI Taxonomy" id="29581"/>
    <lineage>
        <taxon>Bacteria</taxon>
        <taxon>Pseudomonadati</taxon>
        <taxon>Pseudomonadota</taxon>
        <taxon>Betaproteobacteria</taxon>
        <taxon>Burkholderiales</taxon>
        <taxon>Oxalobacteraceae</taxon>
        <taxon>Janthinobacterium</taxon>
    </lineage>
</organism>
<keyword evidence="1" id="KW-0812">Transmembrane</keyword>
<gene>
    <name evidence="2" type="ORF">BA896_021995</name>
</gene>
<dbReference type="EMBL" id="MAQB02000014">
    <property type="protein sequence ID" value="OFJ46427.1"/>
    <property type="molecule type" value="Genomic_DNA"/>
</dbReference>
<keyword evidence="1" id="KW-0472">Membrane</keyword>
<evidence type="ECO:0000313" key="2">
    <source>
        <dbReference type="EMBL" id="OFJ46427.1"/>
    </source>
</evidence>
<keyword evidence="1" id="KW-1133">Transmembrane helix</keyword>
<reference evidence="2 3" key="1">
    <citation type="submission" date="2016-10" db="EMBL/GenBank/DDBJ databases">
        <title>Updated version of Genome Assembly of Janthinobacterium lividum ERGS5:01.</title>
        <authorList>
            <person name="Kumar R."/>
            <person name="Acharya V."/>
            <person name="Singh D."/>
        </authorList>
    </citation>
    <scope>NUCLEOTIDE SEQUENCE [LARGE SCALE GENOMIC DNA]</scope>
    <source>
        <strain evidence="2 3">ERGS5:01</strain>
    </source>
</reference>
<name>A0A1E8PKL9_9BURK</name>